<feature type="compositionally biased region" description="Low complexity" evidence="2">
    <location>
        <begin position="364"/>
        <end position="378"/>
    </location>
</feature>
<proteinExistence type="predicted"/>
<protein>
    <recommendedName>
        <fullName evidence="3">SH3 domain-containing protein</fullName>
    </recommendedName>
</protein>
<feature type="region of interest" description="Disordered" evidence="2">
    <location>
        <begin position="277"/>
        <end position="386"/>
    </location>
</feature>
<feature type="compositionally biased region" description="Basic and acidic residues" evidence="2">
    <location>
        <begin position="352"/>
        <end position="363"/>
    </location>
</feature>
<name>A0AAD5SMW1_9FUNG</name>
<dbReference type="EMBL" id="JADGJH010004402">
    <property type="protein sequence ID" value="KAJ3085956.1"/>
    <property type="molecule type" value="Genomic_DNA"/>
</dbReference>
<evidence type="ECO:0000256" key="2">
    <source>
        <dbReference type="SAM" id="MobiDB-lite"/>
    </source>
</evidence>
<dbReference type="Gene3D" id="2.30.30.40">
    <property type="entry name" value="SH3 Domains"/>
    <property type="match status" value="1"/>
</dbReference>
<organism evidence="4 5">
    <name type="scientific">Physocladia obscura</name>
    <dbReference type="NCBI Taxonomy" id="109957"/>
    <lineage>
        <taxon>Eukaryota</taxon>
        <taxon>Fungi</taxon>
        <taxon>Fungi incertae sedis</taxon>
        <taxon>Chytridiomycota</taxon>
        <taxon>Chytridiomycota incertae sedis</taxon>
        <taxon>Chytridiomycetes</taxon>
        <taxon>Chytridiales</taxon>
        <taxon>Chytriomycetaceae</taxon>
        <taxon>Physocladia</taxon>
    </lineage>
</organism>
<accession>A0AAD5SMW1</accession>
<keyword evidence="5" id="KW-1185">Reference proteome</keyword>
<evidence type="ECO:0000313" key="4">
    <source>
        <dbReference type="EMBL" id="KAJ3085956.1"/>
    </source>
</evidence>
<dbReference type="Proteomes" id="UP001211907">
    <property type="component" value="Unassembled WGS sequence"/>
</dbReference>
<dbReference type="Pfam" id="PF00018">
    <property type="entry name" value="SH3_1"/>
    <property type="match status" value="1"/>
</dbReference>
<reference evidence="4" key="1">
    <citation type="submission" date="2020-05" db="EMBL/GenBank/DDBJ databases">
        <title>Phylogenomic resolution of chytrid fungi.</title>
        <authorList>
            <person name="Stajich J.E."/>
            <person name="Amses K."/>
            <person name="Simmons R."/>
            <person name="Seto K."/>
            <person name="Myers J."/>
            <person name="Bonds A."/>
            <person name="Quandt C.A."/>
            <person name="Barry K."/>
            <person name="Liu P."/>
            <person name="Grigoriev I."/>
            <person name="Longcore J.E."/>
            <person name="James T.Y."/>
        </authorList>
    </citation>
    <scope>NUCLEOTIDE SEQUENCE</scope>
    <source>
        <strain evidence="4">JEL0513</strain>
    </source>
</reference>
<feature type="compositionally biased region" description="Polar residues" evidence="2">
    <location>
        <begin position="312"/>
        <end position="329"/>
    </location>
</feature>
<comment type="caution">
    <text evidence="4">The sequence shown here is derived from an EMBL/GenBank/DDBJ whole genome shotgun (WGS) entry which is preliminary data.</text>
</comment>
<dbReference type="CDD" id="cd00174">
    <property type="entry name" value="SH3"/>
    <property type="match status" value="1"/>
</dbReference>
<evidence type="ECO:0000256" key="1">
    <source>
        <dbReference type="ARBA" id="ARBA00022443"/>
    </source>
</evidence>
<feature type="region of interest" description="Disordered" evidence="2">
    <location>
        <begin position="552"/>
        <end position="580"/>
    </location>
</feature>
<evidence type="ECO:0000313" key="5">
    <source>
        <dbReference type="Proteomes" id="UP001211907"/>
    </source>
</evidence>
<sequence>MVLRMHTHTHTHVMEQVFAIAVVLAVIVGMVGAAPIPDSTLEGALLESWNLRGYRLWARSALGGPGYSGEGVTSDSSSAIVVVSKQYDFFTVYDSGVAGAPCQGDQGMISLYLGANATLLWNTQVYGAVDPVSISLNLTINSPGTAPVFIIAANVAINASTSAYTFALPASSSAAGLNTSAGASYSLEGSFADAAHAVTQFPTNTTDVVILAANATCDRQTGAMSVNTPLAIGLGSATAVAVLLLSAATILHAKRLQRRDDKGKYWIDGPRSKDLAKKNLINTTLSKMRSNRKKNKKDKDDSSDSSNPSSSLDGRTSNDIASQTSSANPNILPDLLADNNNSTNNNPFLADFEMKQVPLKDESSSSSNNNTNHNNSSNDSKLKESGGALVQTVRRKTTQNSFAAFLRFNSNSNDDSQKDDSEDSNSSSQGHGFGNYSNNIVRQMIDPVTGQVKSYVMLDSRGPPDRYTGGSSKWAPPVYLLNQKHRVLSAYTANEADELTLNRGEIVVVESVFEDGWAVVHKLDDKNKPEATNSSKRTLGIGAPKLSISASATTATAASPPSSANEAATSAPLSPLSPRAPSWGTRMLRTLLKDDGTAELLGDAATGGKRGVVPYYCLFLMADFHLSMARKPEQSLATIV</sequence>
<gene>
    <name evidence="4" type="ORF">HK100_008871</name>
</gene>
<feature type="domain" description="SH3" evidence="3">
    <location>
        <begin position="486"/>
        <end position="524"/>
    </location>
</feature>
<feature type="region of interest" description="Disordered" evidence="2">
    <location>
        <begin position="408"/>
        <end position="437"/>
    </location>
</feature>
<dbReference type="InterPro" id="IPR036028">
    <property type="entry name" value="SH3-like_dom_sf"/>
</dbReference>
<dbReference type="AlphaFoldDB" id="A0AAD5SMW1"/>
<dbReference type="SUPFAM" id="SSF50044">
    <property type="entry name" value="SH3-domain"/>
    <property type="match status" value="1"/>
</dbReference>
<keyword evidence="1" id="KW-0728">SH3 domain</keyword>
<evidence type="ECO:0000259" key="3">
    <source>
        <dbReference type="Pfam" id="PF00018"/>
    </source>
</evidence>
<dbReference type="InterPro" id="IPR001452">
    <property type="entry name" value="SH3_domain"/>
</dbReference>